<dbReference type="CDD" id="cd01773">
    <property type="entry name" value="UBX_UBXN7"/>
    <property type="match status" value="1"/>
</dbReference>
<gene>
    <name evidence="4" type="ORF">OTU49_016372</name>
</gene>
<dbReference type="Pfam" id="PF14555">
    <property type="entry name" value="UBA_4"/>
    <property type="match status" value="1"/>
</dbReference>
<keyword evidence="5" id="KW-1185">Reference proteome</keyword>
<name>A0AAW0Y947_CHEQU</name>
<dbReference type="Pfam" id="PF00789">
    <property type="entry name" value="UBX"/>
    <property type="match status" value="1"/>
</dbReference>
<dbReference type="Gene3D" id="3.10.20.90">
    <property type="entry name" value="Phosphatidylinositol 3-kinase Catalytic Subunit, Chain A, domain 1"/>
    <property type="match status" value="1"/>
</dbReference>
<dbReference type="PROSITE" id="PS50033">
    <property type="entry name" value="UBX"/>
    <property type="match status" value="1"/>
</dbReference>
<dbReference type="FunFam" id="3.40.30.10:FF:000079">
    <property type="entry name" value="UBX domain-containing protein 7"/>
    <property type="match status" value="1"/>
</dbReference>
<dbReference type="SUPFAM" id="SSF52833">
    <property type="entry name" value="Thioredoxin-like"/>
    <property type="match status" value="1"/>
</dbReference>
<feature type="compositionally biased region" description="Low complexity" evidence="2">
    <location>
        <begin position="51"/>
        <end position="67"/>
    </location>
</feature>
<dbReference type="InterPro" id="IPR029071">
    <property type="entry name" value="Ubiquitin-like_domsf"/>
</dbReference>
<protein>
    <recommendedName>
        <fullName evidence="3">UBX domain-containing protein</fullName>
    </recommendedName>
</protein>
<dbReference type="GO" id="GO:0043130">
    <property type="term" value="F:ubiquitin binding"/>
    <property type="evidence" value="ECO:0007669"/>
    <property type="project" value="TreeGrafter"/>
</dbReference>
<sequence length="519" mass="57742">MPPKSSRSTRTLIDEFCSITGADKSLGSSLLEACGNNLEMAINMHMEGVHEASSSSSATTNHSSPGSLGMTGDEGTVRAPIPQKQEVLVEGPDELAFSFRGRRRMARSVFDKFRDFEAETKRQEEALLASAAAAASGASTSSTRVVSAHRSRRKMKTLEDLFRPPIDLIYRGTFQAARDAGVSRKRWLMVNVQDSSEFPCQVLNRDVWSNPAVKTIIKEHFIFWQVYHDSEEGQRYMMFYQVSEWPHVAVLDPRTGECLVTWNKLDAVTFCDLVTEFLSAHPGLDENSAPPPPKKPKLELSDSILEADEASQIEAAIKASLAGDMSNKSSPKTAENDGDDDEDDDNDDDDDDDKEDSDTLETFDSDTDEVDYSLDNKITVKETVKRTFNGDTILNKRLVRSDEDKNTEISNLNNEEKSCDSANTCCSSEEEWKSYLGPSADPESKLLLRLPDGSKDIVSMPSSSKLLALVKYVGSKGFSNEQYELVTNFPRREISYMDFDVTLKDAGLFPQETVFVQAR</sequence>
<dbReference type="InterPro" id="IPR036249">
    <property type="entry name" value="Thioredoxin-like_sf"/>
</dbReference>
<feature type="region of interest" description="Disordered" evidence="2">
    <location>
        <begin position="321"/>
        <end position="368"/>
    </location>
</feature>
<reference evidence="4 5" key="1">
    <citation type="journal article" date="2024" name="BMC Genomics">
        <title>Genome assembly of redclaw crayfish (Cherax quadricarinatus) provides insights into its immune adaptation and hypoxia tolerance.</title>
        <authorList>
            <person name="Liu Z."/>
            <person name="Zheng J."/>
            <person name="Li H."/>
            <person name="Fang K."/>
            <person name="Wang S."/>
            <person name="He J."/>
            <person name="Zhou D."/>
            <person name="Weng S."/>
            <person name="Chi M."/>
            <person name="Gu Z."/>
            <person name="He J."/>
            <person name="Li F."/>
            <person name="Wang M."/>
        </authorList>
    </citation>
    <scope>NUCLEOTIDE SEQUENCE [LARGE SCALE GENOMIC DNA]</scope>
    <source>
        <strain evidence="4">ZL_2023a</strain>
    </source>
</reference>
<keyword evidence="1" id="KW-0597">Phosphoprotein</keyword>
<feature type="region of interest" description="Disordered" evidence="2">
    <location>
        <begin position="49"/>
        <end position="77"/>
    </location>
</feature>
<dbReference type="Gene3D" id="1.10.8.10">
    <property type="entry name" value="DNA helicase RuvA subunit, C-terminal domain"/>
    <property type="match status" value="1"/>
</dbReference>
<dbReference type="SMART" id="SM00166">
    <property type="entry name" value="UBX"/>
    <property type="match status" value="1"/>
</dbReference>
<evidence type="ECO:0000313" key="4">
    <source>
        <dbReference type="EMBL" id="KAK8748208.1"/>
    </source>
</evidence>
<dbReference type="Pfam" id="PF13899">
    <property type="entry name" value="Thioredoxin_7"/>
    <property type="match status" value="1"/>
</dbReference>
<proteinExistence type="predicted"/>
<dbReference type="CDD" id="cd14345">
    <property type="entry name" value="UBA_UBXD7"/>
    <property type="match status" value="1"/>
</dbReference>
<accession>A0AAW0Y947</accession>
<dbReference type="SMART" id="SM00594">
    <property type="entry name" value="UAS"/>
    <property type="match status" value="1"/>
</dbReference>
<dbReference type="GO" id="GO:0043161">
    <property type="term" value="P:proteasome-mediated ubiquitin-dependent protein catabolic process"/>
    <property type="evidence" value="ECO:0007669"/>
    <property type="project" value="TreeGrafter"/>
</dbReference>
<dbReference type="CDD" id="cd02958">
    <property type="entry name" value="UAS"/>
    <property type="match status" value="1"/>
</dbReference>
<evidence type="ECO:0000256" key="2">
    <source>
        <dbReference type="SAM" id="MobiDB-lite"/>
    </source>
</evidence>
<dbReference type="PANTHER" id="PTHR23322:SF6">
    <property type="entry name" value="UBX DOMAIN-CONTAINING PROTEIN 7"/>
    <property type="match status" value="1"/>
</dbReference>
<dbReference type="Gene3D" id="3.40.30.10">
    <property type="entry name" value="Glutaredoxin"/>
    <property type="match status" value="1"/>
</dbReference>
<dbReference type="PANTHER" id="PTHR23322">
    <property type="entry name" value="FAS-ASSOCIATED PROTEIN"/>
    <property type="match status" value="1"/>
</dbReference>
<dbReference type="SUPFAM" id="SSF54236">
    <property type="entry name" value="Ubiquitin-like"/>
    <property type="match status" value="1"/>
</dbReference>
<evidence type="ECO:0000259" key="3">
    <source>
        <dbReference type="PROSITE" id="PS50033"/>
    </source>
</evidence>
<comment type="caution">
    <text evidence="4">The sequence shown here is derived from an EMBL/GenBank/DDBJ whole genome shotgun (WGS) entry which is preliminary data.</text>
</comment>
<dbReference type="InterPro" id="IPR006577">
    <property type="entry name" value="UAS"/>
</dbReference>
<dbReference type="Proteomes" id="UP001445076">
    <property type="component" value="Unassembled WGS sequence"/>
</dbReference>
<dbReference type="GO" id="GO:0005634">
    <property type="term" value="C:nucleus"/>
    <property type="evidence" value="ECO:0007669"/>
    <property type="project" value="TreeGrafter"/>
</dbReference>
<evidence type="ECO:0000256" key="1">
    <source>
        <dbReference type="ARBA" id="ARBA00022553"/>
    </source>
</evidence>
<dbReference type="InterPro" id="IPR001012">
    <property type="entry name" value="UBX_dom"/>
</dbReference>
<evidence type="ECO:0000313" key="5">
    <source>
        <dbReference type="Proteomes" id="UP001445076"/>
    </source>
</evidence>
<dbReference type="InterPro" id="IPR050730">
    <property type="entry name" value="UBX_domain-protein"/>
</dbReference>
<dbReference type="EMBL" id="JARKIK010000013">
    <property type="protein sequence ID" value="KAK8748208.1"/>
    <property type="molecule type" value="Genomic_DNA"/>
</dbReference>
<feature type="compositionally biased region" description="Acidic residues" evidence="2">
    <location>
        <begin position="336"/>
        <end position="368"/>
    </location>
</feature>
<dbReference type="AlphaFoldDB" id="A0AAW0Y947"/>
<feature type="domain" description="UBX" evidence="3">
    <location>
        <begin position="439"/>
        <end position="516"/>
    </location>
</feature>
<organism evidence="4 5">
    <name type="scientific">Cherax quadricarinatus</name>
    <name type="common">Australian red claw crayfish</name>
    <dbReference type="NCBI Taxonomy" id="27406"/>
    <lineage>
        <taxon>Eukaryota</taxon>
        <taxon>Metazoa</taxon>
        <taxon>Ecdysozoa</taxon>
        <taxon>Arthropoda</taxon>
        <taxon>Crustacea</taxon>
        <taxon>Multicrustacea</taxon>
        <taxon>Malacostraca</taxon>
        <taxon>Eumalacostraca</taxon>
        <taxon>Eucarida</taxon>
        <taxon>Decapoda</taxon>
        <taxon>Pleocyemata</taxon>
        <taxon>Astacidea</taxon>
        <taxon>Parastacoidea</taxon>
        <taxon>Parastacidae</taxon>
        <taxon>Cherax</taxon>
    </lineage>
</organism>